<comment type="similarity">
    <text evidence="1 5">Belongs to the peptidase S8 family.</text>
</comment>
<evidence type="ECO:0000313" key="7">
    <source>
        <dbReference type="EMBL" id="ORY82519.1"/>
    </source>
</evidence>
<evidence type="ECO:0000256" key="3">
    <source>
        <dbReference type="ARBA" id="ARBA00022801"/>
    </source>
</evidence>
<dbReference type="OrthoDB" id="206201at2759"/>
<gene>
    <name evidence="7" type="ORF">BCR37DRAFT_314804</name>
</gene>
<dbReference type="RefSeq" id="XP_040725390.1">
    <property type="nucleotide sequence ID" value="XM_040866946.1"/>
</dbReference>
<dbReference type="InterPro" id="IPR023827">
    <property type="entry name" value="Peptidase_S8_Asp-AS"/>
</dbReference>
<reference evidence="7 8" key="1">
    <citation type="submission" date="2016-07" db="EMBL/GenBank/DDBJ databases">
        <title>Pervasive Adenine N6-methylation of Active Genes in Fungi.</title>
        <authorList>
            <consortium name="DOE Joint Genome Institute"/>
            <person name="Mondo S.J."/>
            <person name="Dannebaum R.O."/>
            <person name="Kuo R.C."/>
            <person name="Labutti K."/>
            <person name="Haridas S."/>
            <person name="Kuo A."/>
            <person name="Salamov A."/>
            <person name="Ahrendt S.R."/>
            <person name="Lipzen A."/>
            <person name="Sullivan W."/>
            <person name="Andreopoulos W.B."/>
            <person name="Clum A."/>
            <person name="Lindquist E."/>
            <person name="Daum C."/>
            <person name="Ramamoorthy G.K."/>
            <person name="Gryganskyi A."/>
            <person name="Culley D."/>
            <person name="Magnuson J.K."/>
            <person name="James T.Y."/>
            <person name="O'Malley M.A."/>
            <person name="Stajich J.E."/>
            <person name="Spatafora J.W."/>
            <person name="Visel A."/>
            <person name="Grigoriev I.V."/>
        </authorList>
    </citation>
    <scope>NUCLEOTIDE SEQUENCE [LARGE SCALE GENOMIC DNA]</scope>
    <source>
        <strain evidence="7 8">12-1054</strain>
    </source>
</reference>
<dbReference type="GeneID" id="63783545"/>
<feature type="active site" description="Charge relay system" evidence="5">
    <location>
        <position position="169"/>
    </location>
</feature>
<evidence type="ECO:0000313" key="8">
    <source>
        <dbReference type="Proteomes" id="UP000193685"/>
    </source>
</evidence>
<feature type="active site" description="Charge relay system" evidence="5">
    <location>
        <position position="326"/>
    </location>
</feature>
<accession>A0A1Y2FF16</accession>
<evidence type="ECO:0000256" key="5">
    <source>
        <dbReference type="PROSITE-ProRule" id="PRU01240"/>
    </source>
</evidence>
<dbReference type="PANTHER" id="PTHR43806">
    <property type="entry name" value="PEPTIDASE S8"/>
    <property type="match status" value="1"/>
</dbReference>
<dbReference type="PROSITE" id="PS51892">
    <property type="entry name" value="SUBTILASE"/>
    <property type="match status" value="1"/>
</dbReference>
<organism evidence="7 8">
    <name type="scientific">Protomyces lactucae-debilis</name>
    <dbReference type="NCBI Taxonomy" id="2754530"/>
    <lineage>
        <taxon>Eukaryota</taxon>
        <taxon>Fungi</taxon>
        <taxon>Dikarya</taxon>
        <taxon>Ascomycota</taxon>
        <taxon>Taphrinomycotina</taxon>
        <taxon>Taphrinomycetes</taxon>
        <taxon>Taphrinales</taxon>
        <taxon>Protomycetaceae</taxon>
        <taxon>Protomyces</taxon>
    </lineage>
</organism>
<keyword evidence="2 5" id="KW-0645">Protease</keyword>
<evidence type="ECO:0000256" key="1">
    <source>
        <dbReference type="ARBA" id="ARBA00011073"/>
    </source>
</evidence>
<evidence type="ECO:0000256" key="4">
    <source>
        <dbReference type="ARBA" id="ARBA00022825"/>
    </source>
</evidence>
<comment type="caution">
    <text evidence="7">The sequence shown here is derived from an EMBL/GenBank/DDBJ whole genome shotgun (WGS) entry which is preliminary data.</text>
</comment>
<name>A0A1Y2FF16_PROLT</name>
<dbReference type="InterPro" id="IPR036852">
    <property type="entry name" value="Peptidase_S8/S53_dom_sf"/>
</dbReference>
<dbReference type="EMBL" id="MCFI01000009">
    <property type="protein sequence ID" value="ORY82519.1"/>
    <property type="molecule type" value="Genomic_DNA"/>
</dbReference>
<evidence type="ECO:0000256" key="2">
    <source>
        <dbReference type="ARBA" id="ARBA00022670"/>
    </source>
</evidence>
<dbReference type="Pfam" id="PF00082">
    <property type="entry name" value="Peptidase_S8"/>
    <property type="match status" value="1"/>
</dbReference>
<dbReference type="PRINTS" id="PR00723">
    <property type="entry name" value="SUBTILISIN"/>
</dbReference>
<keyword evidence="4 5" id="KW-0720">Serine protease</keyword>
<proteinExistence type="inferred from homology"/>
<dbReference type="AlphaFoldDB" id="A0A1Y2FF16"/>
<dbReference type="Proteomes" id="UP000193685">
    <property type="component" value="Unassembled WGS sequence"/>
</dbReference>
<dbReference type="InterPro" id="IPR015500">
    <property type="entry name" value="Peptidase_S8_subtilisin-rel"/>
</dbReference>
<keyword evidence="8" id="KW-1185">Reference proteome</keyword>
<dbReference type="PANTHER" id="PTHR43806:SF11">
    <property type="entry name" value="CEREVISIN-RELATED"/>
    <property type="match status" value="1"/>
</dbReference>
<dbReference type="GO" id="GO:0004252">
    <property type="term" value="F:serine-type endopeptidase activity"/>
    <property type="evidence" value="ECO:0007669"/>
    <property type="project" value="UniProtKB-UniRule"/>
</dbReference>
<feature type="active site" description="Charge relay system" evidence="5">
    <location>
        <position position="134"/>
    </location>
</feature>
<dbReference type="GO" id="GO:0006508">
    <property type="term" value="P:proteolysis"/>
    <property type="evidence" value="ECO:0007669"/>
    <property type="project" value="UniProtKB-KW"/>
</dbReference>
<dbReference type="STRING" id="56484.A0A1Y2FF16"/>
<protein>
    <submittedName>
        <fullName evidence="7">Peptidase S8/S53 domain-containing protein</fullName>
    </submittedName>
</protein>
<sequence length="386" mass="41038">MSHHKHGHVVNVHEDSNVSAVLADLPDDVRKYTHTELHEVNSFCVNKDAPTWVLDQLNQHRYVHSVERQTTFKHAFQPVTPGPKVQTTAPWGLARLSSNGPLGEAEADTVGEPIYTYKYNGSVAGCGVTVYMLDTGVMTDHEGFEDRVTAPEAANFAYPGKLQADEVGHGTFDAGIVASTLYGVAKKVKVVSVQVFGLDEVDNVPILAGINWVLQQSKQDEGQSIMFMPIEGEVNVAVERAVKMAIRNKVHVVVAAGNAGVDAGETSPARMSTHTPVISVGASRIDDSFASYSNFGPAVSLHAPGSSILSAAPQSSTASTVRSGTSPASAHVAGLLAMYLSDPAHKYLSPAEGKALLLKHATESVKLTEEAEAAETTRKLAHLSLA</sequence>
<dbReference type="InterPro" id="IPR000209">
    <property type="entry name" value="Peptidase_S8/S53_dom"/>
</dbReference>
<dbReference type="Gene3D" id="3.40.50.200">
    <property type="entry name" value="Peptidase S8/S53 domain"/>
    <property type="match status" value="1"/>
</dbReference>
<dbReference type="PROSITE" id="PS00136">
    <property type="entry name" value="SUBTILASE_ASP"/>
    <property type="match status" value="1"/>
</dbReference>
<dbReference type="InterPro" id="IPR050131">
    <property type="entry name" value="Peptidase_S8_subtilisin-like"/>
</dbReference>
<keyword evidence="3 5" id="KW-0378">Hydrolase</keyword>
<evidence type="ECO:0000259" key="6">
    <source>
        <dbReference type="Pfam" id="PF00082"/>
    </source>
</evidence>
<feature type="domain" description="Peptidase S8/S53" evidence="6">
    <location>
        <begin position="126"/>
        <end position="364"/>
    </location>
</feature>
<dbReference type="SUPFAM" id="SSF52743">
    <property type="entry name" value="Subtilisin-like"/>
    <property type="match status" value="1"/>
</dbReference>